<dbReference type="GO" id="GO:0016020">
    <property type="term" value="C:membrane"/>
    <property type="evidence" value="ECO:0007669"/>
    <property type="project" value="TreeGrafter"/>
</dbReference>
<evidence type="ECO:0000256" key="1">
    <source>
        <dbReference type="SAM" id="SignalP"/>
    </source>
</evidence>
<dbReference type="PANTHER" id="PTHR45828:SF32">
    <property type="entry name" value="SI:DKEY-251I10.2"/>
    <property type="match status" value="1"/>
</dbReference>
<dbReference type="InterPro" id="IPR042307">
    <property type="entry name" value="Reeler_sf"/>
</dbReference>
<dbReference type="PROSITE" id="PS51019">
    <property type="entry name" value="REELIN"/>
    <property type="match status" value="1"/>
</dbReference>
<dbReference type="CDD" id="cd08544">
    <property type="entry name" value="Reeler"/>
    <property type="match status" value="1"/>
</dbReference>
<evidence type="ECO:0000259" key="2">
    <source>
        <dbReference type="PROSITE" id="PS51019"/>
    </source>
</evidence>
<gene>
    <name evidence="3" type="ORF">SKAU_G00273570</name>
</gene>
<dbReference type="InterPro" id="IPR002861">
    <property type="entry name" value="Reeler_dom"/>
</dbReference>
<evidence type="ECO:0000313" key="3">
    <source>
        <dbReference type="EMBL" id="KAJ8348768.1"/>
    </source>
</evidence>
<accession>A0A9Q1F0T2</accession>
<dbReference type="Gene3D" id="2.60.40.4060">
    <property type="entry name" value="Reeler domain"/>
    <property type="match status" value="1"/>
</dbReference>
<feature type="chain" id="PRO_5040346170" description="Reelin domain-containing protein" evidence="1">
    <location>
        <begin position="24"/>
        <end position="255"/>
    </location>
</feature>
<dbReference type="OrthoDB" id="6418377at2759"/>
<dbReference type="AlphaFoldDB" id="A0A9Q1F0T2"/>
<keyword evidence="1" id="KW-0732">Signal</keyword>
<dbReference type="InterPro" id="IPR051237">
    <property type="entry name" value="Ferric-chelate_Red/DefProt"/>
</dbReference>
<dbReference type="EMBL" id="JAINUF010000010">
    <property type="protein sequence ID" value="KAJ8348768.1"/>
    <property type="molecule type" value="Genomic_DNA"/>
</dbReference>
<evidence type="ECO:0000313" key="4">
    <source>
        <dbReference type="Proteomes" id="UP001152622"/>
    </source>
</evidence>
<dbReference type="Pfam" id="PF02014">
    <property type="entry name" value="Reeler"/>
    <property type="match status" value="2"/>
</dbReference>
<dbReference type="PANTHER" id="PTHR45828">
    <property type="entry name" value="CYTOCHROME B561/FERRIC REDUCTASE TRANSMEMBRANE"/>
    <property type="match status" value="1"/>
</dbReference>
<comment type="caution">
    <text evidence="3">The sequence shown here is derived from an EMBL/GenBank/DDBJ whole genome shotgun (WGS) entry which is preliminary data.</text>
</comment>
<keyword evidence="4" id="KW-1185">Reference proteome</keyword>
<feature type="signal peptide" evidence="1">
    <location>
        <begin position="1"/>
        <end position="23"/>
    </location>
</feature>
<dbReference type="Proteomes" id="UP001152622">
    <property type="component" value="Chromosome 10"/>
</dbReference>
<reference evidence="3" key="1">
    <citation type="journal article" date="2023" name="Science">
        <title>Genome structures resolve the early diversification of teleost fishes.</title>
        <authorList>
            <person name="Parey E."/>
            <person name="Louis A."/>
            <person name="Montfort J."/>
            <person name="Bouchez O."/>
            <person name="Roques C."/>
            <person name="Iampietro C."/>
            <person name="Lluch J."/>
            <person name="Castinel A."/>
            <person name="Donnadieu C."/>
            <person name="Desvignes T."/>
            <person name="Floi Bucao C."/>
            <person name="Jouanno E."/>
            <person name="Wen M."/>
            <person name="Mejri S."/>
            <person name="Dirks R."/>
            <person name="Jansen H."/>
            <person name="Henkel C."/>
            <person name="Chen W.J."/>
            <person name="Zahm M."/>
            <person name="Cabau C."/>
            <person name="Klopp C."/>
            <person name="Thompson A.W."/>
            <person name="Robinson-Rechavi M."/>
            <person name="Braasch I."/>
            <person name="Lecointre G."/>
            <person name="Bobe J."/>
            <person name="Postlethwait J.H."/>
            <person name="Berthelot C."/>
            <person name="Roest Crollius H."/>
            <person name="Guiguen Y."/>
        </authorList>
    </citation>
    <scope>NUCLEOTIDE SEQUENCE</scope>
    <source>
        <strain evidence="3">WJC10195</strain>
    </source>
</reference>
<name>A0A9Q1F0T2_SYNKA</name>
<organism evidence="3 4">
    <name type="scientific">Synaphobranchus kaupii</name>
    <name type="common">Kaup's arrowtooth eel</name>
    <dbReference type="NCBI Taxonomy" id="118154"/>
    <lineage>
        <taxon>Eukaryota</taxon>
        <taxon>Metazoa</taxon>
        <taxon>Chordata</taxon>
        <taxon>Craniata</taxon>
        <taxon>Vertebrata</taxon>
        <taxon>Euteleostomi</taxon>
        <taxon>Actinopterygii</taxon>
        <taxon>Neopterygii</taxon>
        <taxon>Teleostei</taxon>
        <taxon>Anguilliformes</taxon>
        <taxon>Synaphobranchidae</taxon>
        <taxon>Synaphobranchus</taxon>
    </lineage>
</organism>
<dbReference type="PROSITE" id="PS51257">
    <property type="entry name" value="PROKAR_LIPOPROTEIN"/>
    <property type="match status" value="1"/>
</dbReference>
<feature type="domain" description="Reelin" evidence="2">
    <location>
        <begin position="18"/>
        <end position="234"/>
    </location>
</feature>
<sequence length="255" mass="27420">MSARMGTLLRNVFLMQVLSLTVGYPNGATSSSCADMIPRHSGVQPQPSPAPYSIQTSSHTFQPGQPITVVLLSSNTQSSPLAVFCAGTVEDGLVSSRDFCKFAFRAFSRLSQQLFHIFRAIKQMTIKGPDYTGVLLEARMESTVNALGTWQSPPANTKFLHCSGNQRSAITHSNTNVKDNSTVYSWLPPSGIGSIYFMATVARQRTAFWLNVKSDTLTKGAAAGGVGSAAEPVLWAKAGLLFLVPSFLFTLLCSS</sequence>
<protein>
    <recommendedName>
        <fullName evidence="2">Reelin domain-containing protein</fullName>
    </recommendedName>
</protein>
<proteinExistence type="predicted"/>